<keyword evidence="2" id="KW-1185">Reference proteome</keyword>
<feature type="non-terminal residue" evidence="1">
    <location>
        <position position="48"/>
    </location>
</feature>
<organism evidence="1 2">
    <name type="scientific">Racocetra persica</name>
    <dbReference type="NCBI Taxonomy" id="160502"/>
    <lineage>
        <taxon>Eukaryota</taxon>
        <taxon>Fungi</taxon>
        <taxon>Fungi incertae sedis</taxon>
        <taxon>Mucoromycota</taxon>
        <taxon>Glomeromycotina</taxon>
        <taxon>Glomeromycetes</taxon>
        <taxon>Diversisporales</taxon>
        <taxon>Gigasporaceae</taxon>
        <taxon>Racocetra</taxon>
    </lineage>
</organism>
<reference evidence="1" key="1">
    <citation type="submission" date="2021-06" db="EMBL/GenBank/DDBJ databases">
        <authorList>
            <person name="Kallberg Y."/>
            <person name="Tangrot J."/>
            <person name="Rosling A."/>
        </authorList>
    </citation>
    <scope>NUCLEOTIDE SEQUENCE</scope>
    <source>
        <strain evidence="1">MA461A</strain>
    </source>
</reference>
<comment type="caution">
    <text evidence="1">The sequence shown here is derived from an EMBL/GenBank/DDBJ whole genome shotgun (WGS) entry which is preliminary data.</text>
</comment>
<name>A0ACA9SC41_9GLOM</name>
<dbReference type="EMBL" id="CAJVQC010107227">
    <property type="protein sequence ID" value="CAG8833704.1"/>
    <property type="molecule type" value="Genomic_DNA"/>
</dbReference>
<evidence type="ECO:0000313" key="1">
    <source>
        <dbReference type="EMBL" id="CAG8833704.1"/>
    </source>
</evidence>
<evidence type="ECO:0000313" key="2">
    <source>
        <dbReference type="Proteomes" id="UP000789920"/>
    </source>
</evidence>
<sequence length="48" mass="5421">MTQLAEAIEGGGEAKKSLIKIKPFREDGTEDPIDWINKFERATTANNW</sequence>
<gene>
    <name evidence="1" type="ORF">RPERSI_LOCUS28927</name>
</gene>
<proteinExistence type="predicted"/>
<protein>
    <submittedName>
        <fullName evidence="1">36108_t:CDS:1</fullName>
    </submittedName>
</protein>
<accession>A0ACA9SC41</accession>
<dbReference type="Proteomes" id="UP000789920">
    <property type="component" value="Unassembled WGS sequence"/>
</dbReference>